<comment type="function">
    <text evidence="1">Catalyzes the reductive methylation of 2'-deoxyuridine-5'-monophosphate (dUMP) to 2'-deoxythymidine-5'-monophosphate (dTMP) while utilizing 5,10-methylenetetrahydrofolate (mTHF) as the methyl donor, and NADPH and FADH(2) as the reductant.</text>
</comment>
<dbReference type="GO" id="GO:0032259">
    <property type="term" value="P:methylation"/>
    <property type="evidence" value="ECO:0007669"/>
    <property type="project" value="UniProtKB-KW"/>
</dbReference>
<dbReference type="GO" id="GO:0006231">
    <property type="term" value="P:dTMP biosynthetic process"/>
    <property type="evidence" value="ECO:0007669"/>
    <property type="project" value="UniProtKB-UniRule"/>
</dbReference>
<gene>
    <name evidence="1 2" type="primary">thyX</name>
    <name evidence="2" type="ORF">CFSAN001627_03375</name>
</gene>
<comment type="cofactor">
    <cofactor evidence="1">
        <name>FAD</name>
        <dbReference type="ChEBI" id="CHEBI:57692"/>
    </cofactor>
    <text evidence="1">Binds 4 FAD per tetramer. Each FAD binding site is formed by three monomers.</text>
</comment>
<comment type="catalytic activity">
    <reaction evidence="1">
        <text>dUMP + (6R)-5,10-methylene-5,6,7,8-tetrahydrofolate + NADPH + H(+) = dTMP + (6S)-5,6,7,8-tetrahydrofolate + NADP(+)</text>
        <dbReference type="Rhea" id="RHEA:29043"/>
        <dbReference type="ChEBI" id="CHEBI:15378"/>
        <dbReference type="ChEBI" id="CHEBI:15636"/>
        <dbReference type="ChEBI" id="CHEBI:57453"/>
        <dbReference type="ChEBI" id="CHEBI:57783"/>
        <dbReference type="ChEBI" id="CHEBI:58349"/>
        <dbReference type="ChEBI" id="CHEBI:63528"/>
        <dbReference type="ChEBI" id="CHEBI:246422"/>
        <dbReference type="EC" id="2.1.1.148"/>
    </reaction>
</comment>
<accession>M1ZZ55</accession>
<keyword evidence="1" id="KW-0545">Nucleotide biosynthesis</keyword>
<dbReference type="NCBIfam" id="TIGR02170">
    <property type="entry name" value="thyX"/>
    <property type="match status" value="1"/>
</dbReference>
<comment type="caution">
    <text evidence="1">Lacks conserved residue(s) required for the propagation of feature annotation.</text>
</comment>
<feature type="binding site" description="in other chain" evidence="1">
    <location>
        <position position="139"/>
    </location>
    <ligand>
        <name>dUMP</name>
        <dbReference type="ChEBI" id="CHEBI:246422"/>
        <note>ligand shared between dimeric partners</note>
    </ligand>
</feature>
<organism evidence="2 3">
    <name type="scientific">Clostridium botulinum CFSAN001627</name>
    <dbReference type="NCBI Taxonomy" id="1232189"/>
    <lineage>
        <taxon>Bacteria</taxon>
        <taxon>Bacillati</taxon>
        <taxon>Bacillota</taxon>
        <taxon>Clostridia</taxon>
        <taxon>Eubacteriales</taxon>
        <taxon>Clostridiaceae</taxon>
        <taxon>Clostridium</taxon>
    </lineage>
</organism>
<dbReference type="GO" id="GO:0006235">
    <property type="term" value="P:dTTP biosynthetic process"/>
    <property type="evidence" value="ECO:0007669"/>
    <property type="project" value="UniProtKB-UniRule"/>
</dbReference>
<evidence type="ECO:0000313" key="2">
    <source>
        <dbReference type="EMBL" id="EKN42928.1"/>
    </source>
</evidence>
<dbReference type="CDD" id="cd20175">
    <property type="entry name" value="ThyX"/>
    <property type="match status" value="1"/>
</dbReference>
<dbReference type="UniPathway" id="UPA00575"/>
<evidence type="ECO:0000313" key="3">
    <source>
        <dbReference type="Proteomes" id="UP000011944"/>
    </source>
</evidence>
<proteinExistence type="inferred from homology"/>
<keyword evidence="1 2" id="KW-0808">Transferase</keyword>
<name>M1ZZ55_CLOBO</name>
<reference evidence="2 3" key="1">
    <citation type="submission" date="2012-10" db="EMBL/GenBank/DDBJ databases">
        <authorList>
            <person name="Strain E.A."/>
            <person name="Brown E."/>
            <person name="Allard M.W."/>
            <person name="Gonzalez-Escalona N."/>
            <person name="Timme R."/>
        </authorList>
    </citation>
    <scope>NUCLEOTIDE SEQUENCE [LARGE SCALE GENOMIC DNA]</scope>
    <source>
        <strain evidence="2 3">CFSAN001627</strain>
    </source>
</reference>
<dbReference type="PANTHER" id="PTHR34934">
    <property type="entry name" value="FLAVIN-DEPENDENT THYMIDYLATE SYNTHASE"/>
    <property type="match status" value="1"/>
</dbReference>
<dbReference type="Pfam" id="PF02511">
    <property type="entry name" value="Thy1"/>
    <property type="match status" value="1"/>
</dbReference>
<keyword evidence="1" id="KW-0274">FAD</keyword>
<feature type="binding site" evidence="1">
    <location>
        <position position="54"/>
    </location>
    <ligand>
        <name>FAD</name>
        <dbReference type="ChEBI" id="CHEBI:57692"/>
        <note>ligand shared between neighboring subunits</note>
    </ligand>
</feature>
<dbReference type="InterPro" id="IPR003669">
    <property type="entry name" value="Thymidylate_synthase_ThyX"/>
</dbReference>
<feature type="binding site" evidence="1">
    <location>
        <position position="166"/>
    </location>
    <ligand>
        <name>dUMP</name>
        <dbReference type="ChEBI" id="CHEBI:246422"/>
        <note>ligand shared between dimeric partners</note>
    </ligand>
</feature>
<dbReference type="EMBL" id="AMXI01000197">
    <property type="protein sequence ID" value="EKN42928.1"/>
    <property type="molecule type" value="Genomic_DNA"/>
</dbReference>
<dbReference type="PANTHER" id="PTHR34934:SF1">
    <property type="entry name" value="FLAVIN-DEPENDENT THYMIDYLATE SYNTHASE"/>
    <property type="match status" value="1"/>
</dbReference>
<comment type="pathway">
    <text evidence="1">Pyrimidine metabolism; dTTP biosynthesis.</text>
</comment>
<dbReference type="InterPro" id="IPR036098">
    <property type="entry name" value="Thymidylate_synthase_ThyX_sf"/>
</dbReference>
<dbReference type="GO" id="GO:0004799">
    <property type="term" value="F:thymidylate synthase activity"/>
    <property type="evidence" value="ECO:0007669"/>
    <property type="project" value="TreeGrafter"/>
</dbReference>
<dbReference type="GO" id="GO:0050660">
    <property type="term" value="F:flavin adenine dinucleotide binding"/>
    <property type="evidence" value="ECO:0007669"/>
    <property type="project" value="UniProtKB-UniRule"/>
</dbReference>
<keyword evidence="1" id="KW-0521">NADP</keyword>
<dbReference type="Proteomes" id="UP000011944">
    <property type="component" value="Unassembled WGS sequence"/>
</dbReference>
<feature type="binding site" evidence="1">
    <location>
        <begin position="78"/>
        <end position="80"/>
    </location>
    <ligand>
        <name>FAD</name>
        <dbReference type="ChEBI" id="CHEBI:57692"/>
        <note>ligand shared between neighboring subunits</note>
    </ligand>
</feature>
<comment type="similarity">
    <text evidence="1">Belongs to the thymidylate synthase ThyX family.</text>
</comment>
<dbReference type="AlphaFoldDB" id="M1ZZ55"/>
<dbReference type="SUPFAM" id="SSF69796">
    <property type="entry name" value="Thymidylate synthase-complementing protein Thy1"/>
    <property type="match status" value="1"/>
</dbReference>
<evidence type="ECO:0000256" key="1">
    <source>
        <dbReference type="HAMAP-Rule" id="MF_01408"/>
    </source>
</evidence>
<reference evidence="2 3" key="2">
    <citation type="submission" date="2013-03" db="EMBL/GenBank/DDBJ databases">
        <title>Diversity in Clostridium botulinum.</title>
        <authorList>
            <person name="Timme R.E."/>
            <person name="Allard M."/>
            <person name="Luo Y."/>
            <person name="Strain E."/>
            <person name="Gonzalez-Escalona N."/>
            <person name="Brown E."/>
        </authorList>
    </citation>
    <scope>NUCLEOTIDE SEQUENCE [LARGE SCALE GENOMIC DNA]</scope>
    <source>
        <strain evidence="2 3">CFSAN001627</strain>
    </source>
</reference>
<dbReference type="HAMAP" id="MF_01408">
    <property type="entry name" value="ThyX"/>
    <property type="match status" value="1"/>
</dbReference>
<dbReference type="GO" id="GO:0050797">
    <property type="term" value="F:thymidylate synthase (FAD) activity"/>
    <property type="evidence" value="ECO:0007669"/>
    <property type="project" value="UniProtKB-UniRule"/>
</dbReference>
<comment type="caution">
    <text evidence="2">The sequence shown here is derived from an EMBL/GenBank/DDBJ whole genome shotgun (WGS) entry which is preliminary data.</text>
</comment>
<feature type="binding site" evidence="1">
    <location>
        <begin position="155"/>
        <end position="157"/>
    </location>
    <ligand>
        <name>FAD</name>
        <dbReference type="ChEBI" id="CHEBI:57692"/>
        <note>ligand shared between neighboring subunits</note>
    </ligand>
</feature>
<dbReference type="Gene3D" id="3.30.1360.170">
    <property type="match status" value="1"/>
</dbReference>
<feature type="binding site" evidence="1">
    <location>
        <begin position="75"/>
        <end position="78"/>
    </location>
    <ligand>
        <name>dUMP</name>
        <dbReference type="ChEBI" id="CHEBI:246422"/>
        <note>ligand shared between dimeric partners</note>
    </ligand>
</feature>
<dbReference type="PATRIC" id="fig|1232189.3.peg.540"/>
<comment type="subunit">
    <text evidence="1">Homotetramer.</text>
</comment>
<sequence>MKVHLLSYTINPVETTYRAFKQCYAKGTARDIKIPSNEEMINFICKWMGKGHESPVEHVSFTFSIEGVSRALTHQLVRHRIASYSHQSQRYVNGNNFDFVVPRTWQENVNSEWIEQYKKETMRLYNELVGLGVPKEDARYILPNATTSNIVVTMNLRSLRHFYDERSCIRAQWEIRELANKMMVRAKEIISFADYKAKKCGITCFECES</sequence>
<keyword evidence="1" id="KW-0285">Flavoprotein</keyword>
<dbReference type="GO" id="GO:0070402">
    <property type="term" value="F:NADPH binding"/>
    <property type="evidence" value="ECO:0007669"/>
    <property type="project" value="TreeGrafter"/>
</dbReference>
<feature type="binding site" evidence="1">
    <location>
        <position position="161"/>
    </location>
    <ligand>
        <name>FAD</name>
        <dbReference type="ChEBI" id="CHEBI:57692"/>
        <note>ligand shared between neighboring subunits</note>
    </ligand>
</feature>
<dbReference type="EC" id="2.1.1.148" evidence="1"/>
<keyword evidence="1 2" id="KW-0489">Methyltransferase</keyword>
<dbReference type="PROSITE" id="PS51331">
    <property type="entry name" value="THYX"/>
    <property type="match status" value="1"/>
</dbReference>
<feature type="active site" description="Involved in ionization of N3 of dUMP, leading to its activation" evidence="1">
    <location>
        <position position="166"/>
    </location>
</feature>
<feature type="binding site" description="in other chain" evidence="1">
    <location>
        <begin position="88"/>
        <end position="90"/>
    </location>
    <ligand>
        <name>dUMP</name>
        <dbReference type="ChEBI" id="CHEBI:246422"/>
        <note>ligand shared between dimeric partners</note>
    </ligand>
</feature>
<protein>
    <recommendedName>
        <fullName evidence="1">Flavin-dependent thymidylate synthase</fullName>
        <shortName evidence="1">FDTS</shortName>
        <ecNumber evidence="1">2.1.1.148</ecNumber>
    </recommendedName>
    <alternativeName>
        <fullName evidence="1">FAD-dependent thymidylate synthase</fullName>
    </alternativeName>
    <alternativeName>
        <fullName evidence="1">Thymidylate synthase ThyX</fullName>
        <shortName evidence="1">TS</shortName>
        <shortName evidence="1">TSase</shortName>
    </alternativeName>
</protein>